<accession>A0A415FLI7</accession>
<protein>
    <submittedName>
        <fullName evidence="1">Uncharacterized protein</fullName>
    </submittedName>
</protein>
<dbReference type="Proteomes" id="UP000285262">
    <property type="component" value="Unassembled WGS sequence"/>
</dbReference>
<dbReference type="Gene3D" id="3.60.21.10">
    <property type="match status" value="1"/>
</dbReference>
<dbReference type="SUPFAM" id="SSF56300">
    <property type="entry name" value="Metallo-dependent phosphatases"/>
    <property type="match status" value="1"/>
</dbReference>
<proteinExistence type="predicted"/>
<reference evidence="1 2" key="1">
    <citation type="submission" date="2018-08" db="EMBL/GenBank/DDBJ databases">
        <title>A genome reference for cultivated species of the human gut microbiota.</title>
        <authorList>
            <person name="Zou Y."/>
            <person name="Xue W."/>
            <person name="Luo G."/>
        </authorList>
    </citation>
    <scope>NUCLEOTIDE SEQUENCE [LARGE SCALE GENOMIC DNA]</scope>
    <source>
        <strain evidence="1 2">AF45-19</strain>
    </source>
</reference>
<evidence type="ECO:0000313" key="1">
    <source>
        <dbReference type="EMBL" id="RHK23746.1"/>
    </source>
</evidence>
<dbReference type="InterPro" id="IPR029052">
    <property type="entry name" value="Metallo-depent_PP-like"/>
</dbReference>
<name>A0A415FLI7_BIFAD</name>
<gene>
    <name evidence="1" type="ORF">DW072_09455</name>
</gene>
<sequence>MQNANAYANGEEPKSALQSDTDLVDAAGWNPDRWSLAGRQSGYMTMPDGHRQRVALVAHEPDVDTRAIAELLVSPIPRFEPSVSVEARTGSYCLCLADLQTGKATEARGGTSQLVARVRSIIRQAVAQAERLRPEEIVVFELGDICEGNANNTSQSQLAANDIAQAEQLQVCARLLLEAIIALAPFAPRLKVVSVRSNHGEERKNGQSIGRGDFGIMTARIIGEAISMIPGPLSERVEIVTQNALETGVQVTVSGLKTAAFHGHYAKNENKIPSWVAQQAGGTQPTAFTDARLVLHGHFHHLRIEASRGRTIIGCPSLENGSMWVERTSGEYSEPGALSLSISDGRLDAIRLLTPAEGMDVDRRDPDLY</sequence>
<dbReference type="EMBL" id="QRNG01000026">
    <property type="protein sequence ID" value="RHK23746.1"/>
    <property type="molecule type" value="Genomic_DNA"/>
</dbReference>
<evidence type="ECO:0000313" key="2">
    <source>
        <dbReference type="Proteomes" id="UP000285262"/>
    </source>
</evidence>
<dbReference type="AlphaFoldDB" id="A0A415FLI7"/>
<organism evidence="1 2">
    <name type="scientific">Bifidobacterium adolescentis</name>
    <dbReference type="NCBI Taxonomy" id="1680"/>
    <lineage>
        <taxon>Bacteria</taxon>
        <taxon>Bacillati</taxon>
        <taxon>Actinomycetota</taxon>
        <taxon>Actinomycetes</taxon>
        <taxon>Bifidobacteriales</taxon>
        <taxon>Bifidobacteriaceae</taxon>
        <taxon>Bifidobacterium</taxon>
    </lineage>
</organism>
<comment type="caution">
    <text evidence="1">The sequence shown here is derived from an EMBL/GenBank/DDBJ whole genome shotgun (WGS) entry which is preliminary data.</text>
</comment>